<evidence type="ECO:0000313" key="6">
    <source>
        <dbReference type="EMBL" id="EEC42715.1"/>
    </source>
</evidence>
<dbReference type="EMBL" id="DS999283">
    <property type="protein sequence ID" value="EEC42715.1"/>
    <property type="molecule type" value="Genomic_DNA"/>
</dbReference>
<dbReference type="OMA" id="NIEHPEC"/>
<sequence>MQDPPLSHKPPSFMKTLKKKNYVPKMKAMPASLATNTVSRAGKAAGNVAGQTVNLTTKTVGMAGTAVNMATLGMAGTGVNAVGKMGKYASKKLTGKGRRAKLHKQHSWLAWDSRVTAPFIKLDLLLECHRLPKKDSFCPADAFACVWEVPSGFKSNSKRVNRMPTRQEREIGRTEIVRGNRDPLFSTTFRLEFKFHEEQTYLVRVYNEDLRYSTDLKEHDFIGGCIFTLGELLGSSGCSIAMPLYRGKSFVVLTGREIVETREVLEFRFSGQDLGLLERKNNKAQVAKDVLETMQKLNVAKTVLEKFDSYFRIEKLDREDQSWSMIWKSEVVSDNENPTWNAARLPLQLLCGDEPTNPLKISIWVWNRFIPDESVGFVETSVDELIQKAKRGIPVFNVMAERRKLFGGVKLKKAGVLKGLKSSVLQIPSMLQYISGGCEMDLIFAIDCSDVNGDWRNANSLHFHSEEWLNDYQAIIHKVGTIYDGFERRQKYTMFGYGARIEGVNQQCFSLGENLQNADDLVNCYDDTFSQGNCDLELGARVELKHVVQSAVYRSIRLSQQRQSFSTLVVLSTGAIDDLAATIDVVCAAAEDAPLSIVIVGIGNDGNFETIHKLTGAEQGKLRHSNGVPIARDIVHFVPMHEFHGNVRACVAESLHDVPEQFVQHFTNAGIKPNPPRAVPDFSLNQVFGEPHSRADNLMKKGSSHKDRKNGNSSVHRR</sequence>
<feature type="domain" description="C2" evidence="4">
    <location>
        <begin position="102"/>
        <end position="242"/>
    </location>
</feature>
<dbReference type="KEGG" id="pti:PHATRDRAFT_bd1329"/>
<dbReference type="SUPFAM" id="SSF49562">
    <property type="entry name" value="C2 domain (Calcium/lipid-binding domain, CaLB)"/>
    <property type="match status" value="2"/>
</dbReference>
<keyword evidence="2" id="KW-0677">Repeat</keyword>
<keyword evidence="7" id="KW-1185">Reference proteome</keyword>
<dbReference type="PaxDb" id="2850-Phatrdraft1329"/>
<dbReference type="Pfam" id="PF00168">
    <property type="entry name" value="C2"/>
    <property type="match status" value="2"/>
</dbReference>
<evidence type="ECO:0000259" key="4">
    <source>
        <dbReference type="PROSITE" id="PS50004"/>
    </source>
</evidence>
<dbReference type="SMART" id="SM00239">
    <property type="entry name" value="C2"/>
    <property type="match status" value="2"/>
</dbReference>
<evidence type="ECO:0000256" key="3">
    <source>
        <dbReference type="SAM" id="MobiDB-lite"/>
    </source>
</evidence>
<evidence type="ECO:0000256" key="2">
    <source>
        <dbReference type="ARBA" id="ARBA00022737"/>
    </source>
</evidence>
<comment type="similarity">
    <text evidence="1">Belongs to the copine family.</text>
</comment>
<evidence type="ECO:0000256" key="1">
    <source>
        <dbReference type="ARBA" id="ARBA00009048"/>
    </source>
</evidence>
<dbReference type="InterPro" id="IPR045052">
    <property type="entry name" value="Copine"/>
</dbReference>
<feature type="domain" description="C2" evidence="4">
    <location>
        <begin position="245"/>
        <end position="397"/>
    </location>
</feature>
<evidence type="ECO:0000313" key="7">
    <source>
        <dbReference type="Proteomes" id="UP000000759"/>
    </source>
</evidence>
<dbReference type="SUPFAM" id="SSF53300">
    <property type="entry name" value="vWA-like"/>
    <property type="match status" value="1"/>
</dbReference>
<dbReference type="HOGENOM" id="CLU_385201_0_0_1"/>
<dbReference type="PROSITE" id="PS50004">
    <property type="entry name" value="C2"/>
    <property type="match status" value="2"/>
</dbReference>
<dbReference type="GeneID" id="7204806"/>
<dbReference type="RefSeq" id="XP_002176323.1">
    <property type="nucleotide sequence ID" value="XM_002176287.1"/>
</dbReference>
<dbReference type="CDD" id="cd04047">
    <property type="entry name" value="C2B_Copine"/>
    <property type="match status" value="1"/>
</dbReference>
<evidence type="ECO:0000259" key="5">
    <source>
        <dbReference type="PROSITE" id="PS50234"/>
    </source>
</evidence>
<dbReference type="OrthoDB" id="36825at2759"/>
<dbReference type="Proteomes" id="UP000000759">
    <property type="component" value="Unassembled WGS sequence"/>
</dbReference>
<dbReference type="Pfam" id="PF07002">
    <property type="entry name" value="Copine"/>
    <property type="match status" value="1"/>
</dbReference>
<dbReference type="InterPro" id="IPR010734">
    <property type="entry name" value="Copine_C"/>
</dbReference>
<dbReference type="InterPro" id="IPR035892">
    <property type="entry name" value="C2_domain_sf"/>
</dbReference>
<proteinExistence type="inferred from homology"/>
<dbReference type="InterPro" id="IPR000008">
    <property type="entry name" value="C2_dom"/>
</dbReference>
<dbReference type="InterPro" id="IPR036465">
    <property type="entry name" value="vWFA_dom_sf"/>
</dbReference>
<dbReference type="GO" id="GO:0005886">
    <property type="term" value="C:plasma membrane"/>
    <property type="evidence" value="ECO:0007669"/>
    <property type="project" value="TreeGrafter"/>
</dbReference>
<accession>B7S424</accession>
<dbReference type="InterPro" id="IPR002035">
    <property type="entry name" value="VWF_A"/>
</dbReference>
<dbReference type="PANTHER" id="PTHR10857">
    <property type="entry name" value="COPINE"/>
    <property type="match status" value="1"/>
</dbReference>
<organism evidence="6 7">
    <name type="scientific">Phaeodactylum tricornutum (strain CCAP 1055/1)</name>
    <dbReference type="NCBI Taxonomy" id="556484"/>
    <lineage>
        <taxon>Eukaryota</taxon>
        <taxon>Sar</taxon>
        <taxon>Stramenopiles</taxon>
        <taxon>Ochrophyta</taxon>
        <taxon>Bacillariophyta</taxon>
        <taxon>Bacillariophyceae</taxon>
        <taxon>Bacillariophycidae</taxon>
        <taxon>Naviculales</taxon>
        <taxon>Phaeodactylaceae</taxon>
        <taxon>Phaeodactylum</taxon>
    </lineage>
</organism>
<dbReference type="GO" id="GO:0005544">
    <property type="term" value="F:calcium-dependent phospholipid binding"/>
    <property type="evidence" value="ECO:0007669"/>
    <property type="project" value="InterPro"/>
</dbReference>
<dbReference type="AlphaFoldDB" id="B7S424"/>
<dbReference type="CDD" id="cd04048">
    <property type="entry name" value="C2A_Copine"/>
    <property type="match status" value="1"/>
</dbReference>
<gene>
    <name evidence="6" type="ORF">PHATRDRAFT_bd1329</name>
</gene>
<reference evidence="7" key="2">
    <citation type="submission" date="2008-08" db="EMBL/GenBank/DDBJ databases">
        <authorList>
            <consortium name="Diatom Consortium"/>
            <person name="Grigoriev I."/>
            <person name="Grimwood J."/>
            <person name="Kuo A."/>
            <person name="Otillar R.P."/>
            <person name="Salamov A."/>
            <person name="Detter J.C."/>
            <person name="Lindquist E."/>
            <person name="Shapiro H."/>
            <person name="Lucas S."/>
            <person name="Glavina del Rio T."/>
            <person name="Pitluck S."/>
            <person name="Rokhsar D."/>
            <person name="Bowler C."/>
        </authorList>
    </citation>
    <scope>GENOME REANNOTATION</scope>
    <source>
        <strain evidence="7">CCAP 1055/1</strain>
    </source>
</reference>
<dbReference type="Gene3D" id="2.60.40.150">
    <property type="entry name" value="C2 domain"/>
    <property type="match status" value="2"/>
</dbReference>
<dbReference type="PROSITE" id="PS50234">
    <property type="entry name" value="VWFA"/>
    <property type="match status" value="1"/>
</dbReference>
<dbReference type="InterPro" id="IPR037768">
    <property type="entry name" value="C2B_Copine"/>
</dbReference>
<evidence type="ECO:0008006" key="8">
    <source>
        <dbReference type="Google" id="ProtNLM"/>
    </source>
</evidence>
<dbReference type="InParanoid" id="B7S424"/>
<dbReference type="eggNOG" id="KOG1327">
    <property type="taxonomic scope" value="Eukaryota"/>
</dbReference>
<reference evidence="6 7" key="1">
    <citation type="journal article" date="2008" name="Nature">
        <title>The Phaeodactylum genome reveals the evolutionary history of diatom genomes.</title>
        <authorList>
            <person name="Bowler C."/>
            <person name="Allen A.E."/>
            <person name="Badger J.H."/>
            <person name="Grimwood J."/>
            <person name="Jabbari K."/>
            <person name="Kuo A."/>
            <person name="Maheswari U."/>
            <person name="Martens C."/>
            <person name="Maumus F."/>
            <person name="Otillar R.P."/>
            <person name="Rayko E."/>
            <person name="Salamov A."/>
            <person name="Vandepoele K."/>
            <person name="Beszteri B."/>
            <person name="Gruber A."/>
            <person name="Heijde M."/>
            <person name="Katinka M."/>
            <person name="Mock T."/>
            <person name="Valentin K."/>
            <person name="Verret F."/>
            <person name="Berges J.A."/>
            <person name="Brownlee C."/>
            <person name="Cadoret J.P."/>
            <person name="Chiovitti A."/>
            <person name="Choi C.J."/>
            <person name="Coesel S."/>
            <person name="De Martino A."/>
            <person name="Detter J.C."/>
            <person name="Durkin C."/>
            <person name="Falciatore A."/>
            <person name="Fournet J."/>
            <person name="Haruta M."/>
            <person name="Huysman M.J."/>
            <person name="Jenkins B.D."/>
            <person name="Jiroutova K."/>
            <person name="Jorgensen R.E."/>
            <person name="Joubert Y."/>
            <person name="Kaplan A."/>
            <person name="Kroger N."/>
            <person name="Kroth P.G."/>
            <person name="La Roche J."/>
            <person name="Lindquist E."/>
            <person name="Lommer M."/>
            <person name="Martin-Jezequel V."/>
            <person name="Lopez P.J."/>
            <person name="Lucas S."/>
            <person name="Mangogna M."/>
            <person name="McGinnis K."/>
            <person name="Medlin L.K."/>
            <person name="Montsant A."/>
            <person name="Oudot-Le Secq M.P."/>
            <person name="Napoli C."/>
            <person name="Obornik M."/>
            <person name="Parker M.S."/>
            <person name="Petit J.L."/>
            <person name="Porcel B.M."/>
            <person name="Poulsen N."/>
            <person name="Robison M."/>
            <person name="Rychlewski L."/>
            <person name="Rynearson T.A."/>
            <person name="Schmutz J."/>
            <person name="Shapiro H."/>
            <person name="Siaut M."/>
            <person name="Stanley M."/>
            <person name="Sussman M.R."/>
            <person name="Taylor A.R."/>
            <person name="Vardi A."/>
            <person name="von Dassow P."/>
            <person name="Vyverman W."/>
            <person name="Willis A."/>
            <person name="Wyrwicz L.S."/>
            <person name="Rokhsar D.S."/>
            <person name="Weissenbach J."/>
            <person name="Armbrust E.V."/>
            <person name="Green B.R."/>
            <person name="Van de Peer Y."/>
            <person name="Grigoriev I.V."/>
        </authorList>
    </citation>
    <scope>NUCLEOTIDE SEQUENCE [LARGE SCALE GENOMIC DNA]</scope>
    <source>
        <strain evidence="6 7">CCAP 1055/1</strain>
    </source>
</reference>
<feature type="region of interest" description="Disordered" evidence="3">
    <location>
        <begin position="689"/>
        <end position="718"/>
    </location>
</feature>
<protein>
    <recommendedName>
        <fullName evidence="8">Copine</fullName>
    </recommendedName>
</protein>
<dbReference type="GO" id="GO:0071277">
    <property type="term" value="P:cellular response to calcium ion"/>
    <property type="evidence" value="ECO:0007669"/>
    <property type="project" value="TreeGrafter"/>
</dbReference>
<dbReference type="PANTHER" id="PTHR10857:SF106">
    <property type="entry name" value="C2 DOMAIN-CONTAINING PROTEIN"/>
    <property type="match status" value="1"/>
</dbReference>
<name>B7S424_PHATC</name>
<feature type="domain" description="VWFA" evidence="5">
    <location>
        <begin position="441"/>
        <end position="655"/>
    </location>
</feature>